<evidence type="ECO:0000313" key="14">
    <source>
        <dbReference type="EMBL" id="KAG7331715.1"/>
    </source>
</evidence>
<dbReference type="PANTHER" id="PTHR11394:SF47">
    <property type="entry name" value="TASTE RECEPTOR TYPE 2 MEMBER 40"/>
    <property type="match status" value="1"/>
</dbReference>
<keyword evidence="4" id="KW-0716">Sensory transduction</keyword>
<dbReference type="GO" id="GO:0004930">
    <property type="term" value="F:G protein-coupled receptor activity"/>
    <property type="evidence" value="ECO:0007669"/>
    <property type="project" value="UniProtKB-KW"/>
</dbReference>
<name>A0A9D3SQI4_9TELE</name>
<keyword evidence="15" id="KW-1185">Reference proteome</keyword>
<feature type="transmembrane region" description="Helical" evidence="13">
    <location>
        <begin position="23"/>
        <end position="42"/>
    </location>
</feature>
<evidence type="ECO:0000256" key="4">
    <source>
        <dbReference type="ARBA" id="ARBA00022606"/>
    </source>
</evidence>
<keyword evidence="9" id="KW-0675">Receptor</keyword>
<evidence type="ECO:0000313" key="15">
    <source>
        <dbReference type="Proteomes" id="UP000824219"/>
    </source>
</evidence>
<comment type="similarity">
    <text evidence="2 12">Belongs to the G-protein coupled receptor T2R family.</text>
</comment>
<evidence type="ECO:0000256" key="5">
    <source>
        <dbReference type="ARBA" id="ARBA00022692"/>
    </source>
</evidence>
<evidence type="ECO:0000256" key="10">
    <source>
        <dbReference type="ARBA" id="ARBA00023224"/>
    </source>
</evidence>
<keyword evidence="10" id="KW-0807">Transducer</keyword>
<comment type="subcellular location">
    <subcellularLocation>
        <location evidence="1">Membrane</location>
        <topology evidence="1">Multi-pass membrane protein</topology>
    </subcellularLocation>
</comment>
<evidence type="ECO:0000256" key="11">
    <source>
        <dbReference type="ARBA" id="ARBA00044110"/>
    </source>
</evidence>
<proteinExistence type="inferred from homology"/>
<keyword evidence="3" id="KW-0919">Taste</keyword>
<feature type="transmembrane region" description="Helical" evidence="13">
    <location>
        <begin position="124"/>
        <end position="149"/>
    </location>
</feature>
<accession>A0A9D3SQI4</accession>
<dbReference type="GO" id="GO:0033038">
    <property type="term" value="F:bitter taste receptor activity"/>
    <property type="evidence" value="ECO:0007669"/>
    <property type="project" value="InterPro"/>
</dbReference>
<evidence type="ECO:0000256" key="7">
    <source>
        <dbReference type="ARBA" id="ARBA00023040"/>
    </source>
</evidence>
<dbReference type="InterPro" id="IPR007960">
    <property type="entry name" value="TAS2R"/>
</dbReference>
<dbReference type="OrthoDB" id="8724017at2759"/>
<evidence type="ECO:0000256" key="9">
    <source>
        <dbReference type="ARBA" id="ARBA00023170"/>
    </source>
</evidence>
<dbReference type="EMBL" id="JAHKSW010000006">
    <property type="protein sequence ID" value="KAG7331715.1"/>
    <property type="molecule type" value="Genomic_DNA"/>
</dbReference>
<feature type="transmembrane region" description="Helical" evidence="13">
    <location>
        <begin position="63"/>
        <end position="82"/>
    </location>
</feature>
<evidence type="ECO:0000256" key="13">
    <source>
        <dbReference type="SAM" id="Phobius"/>
    </source>
</evidence>
<organism evidence="14 15">
    <name type="scientific">Hemibagrus wyckioides</name>
    <dbReference type="NCBI Taxonomy" id="337641"/>
    <lineage>
        <taxon>Eukaryota</taxon>
        <taxon>Metazoa</taxon>
        <taxon>Chordata</taxon>
        <taxon>Craniata</taxon>
        <taxon>Vertebrata</taxon>
        <taxon>Euteleostomi</taxon>
        <taxon>Actinopterygii</taxon>
        <taxon>Neopterygii</taxon>
        <taxon>Teleostei</taxon>
        <taxon>Ostariophysi</taxon>
        <taxon>Siluriformes</taxon>
        <taxon>Bagridae</taxon>
        <taxon>Hemibagrus</taxon>
    </lineage>
</organism>
<gene>
    <name evidence="14" type="ORF">KOW79_005684</name>
</gene>
<dbReference type="Proteomes" id="UP000824219">
    <property type="component" value="Linkage Group LG06"/>
</dbReference>
<protein>
    <recommendedName>
        <fullName evidence="11">Taste receptor type 2 member 40</fullName>
    </recommendedName>
</protein>
<keyword evidence="7" id="KW-0297">G-protein coupled receptor</keyword>
<reference evidence="14 15" key="1">
    <citation type="submission" date="2021-06" db="EMBL/GenBank/DDBJ databases">
        <title>Chromosome-level genome assembly of the red-tail catfish (Hemibagrus wyckioides).</title>
        <authorList>
            <person name="Shao F."/>
        </authorList>
    </citation>
    <scope>NUCLEOTIDE SEQUENCE [LARGE SCALE GENOMIC DNA]</scope>
    <source>
        <strain evidence="14">EC202008001</strain>
        <tissue evidence="14">Blood</tissue>
    </source>
</reference>
<dbReference type="PANTHER" id="PTHR11394">
    <property type="entry name" value="TASTE RECEPTOR TYPE 2"/>
    <property type="match status" value="1"/>
</dbReference>
<sequence>MILYLVLDVSAVSFGLKQSMSVFMYYTIRVSMPTTLWLNIFYCTQIVPGQNAFFLWFKRNIRIIVYLIIIFTKIYFLFKFFVEFLLSYGQTPGMFNGNSTTISSTGILSSAKALFDEIQEYLDIVTMVLIFLGLTTVLIVNGATVCYLYRHIKKMTKSGKNMNSQVLQNQVSQILYLSLEVSAVSPELKQSMSVFMYYTIRVSMPTTLWLNIFYCTQIVPGRNAFFTWFKRNIRIIVYLIIIFTKIFFLFTFILEFLLSYGQPSKISEGNSTIKSSADIIGTARVKLSEILGTMDVLTTVLIFLGLTTMLIVNGATVCYLYRHIKKMTKSGKSMNSQVLQNQVRVTITGLIQGVGQSLFRQRIMQLFRKGETSESNQTE</sequence>
<evidence type="ECO:0000256" key="1">
    <source>
        <dbReference type="ARBA" id="ARBA00004141"/>
    </source>
</evidence>
<keyword evidence="6 13" id="KW-1133">Transmembrane helix</keyword>
<feature type="transmembrane region" description="Helical" evidence="13">
    <location>
        <begin position="235"/>
        <end position="258"/>
    </location>
</feature>
<dbReference type="AlphaFoldDB" id="A0A9D3SQI4"/>
<keyword evidence="8 13" id="KW-0472">Membrane</keyword>
<evidence type="ECO:0000256" key="12">
    <source>
        <dbReference type="RuleBase" id="RU004423"/>
    </source>
</evidence>
<feature type="transmembrane region" description="Helical" evidence="13">
    <location>
        <begin position="296"/>
        <end position="321"/>
    </location>
</feature>
<comment type="caution">
    <text evidence="14">The sequence shown here is derived from an EMBL/GenBank/DDBJ whole genome shotgun (WGS) entry which is preliminary data.</text>
</comment>
<evidence type="ECO:0000256" key="8">
    <source>
        <dbReference type="ARBA" id="ARBA00023136"/>
    </source>
</evidence>
<dbReference type="Pfam" id="PF05296">
    <property type="entry name" value="TAS2R"/>
    <property type="match status" value="2"/>
</dbReference>
<keyword evidence="5 13" id="KW-0812">Transmembrane</keyword>
<evidence type="ECO:0000256" key="2">
    <source>
        <dbReference type="ARBA" id="ARBA00007376"/>
    </source>
</evidence>
<evidence type="ECO:0000256" key="3">
    <source>
        <dbReference type="ARBA" id="ARBA00022480"/>
    </source>
</evidence>
<evidence type="ECO:0000256" key="6">
    <source>
        <dbReference type="ARBA" id="ARBA00022989"/>
    </source>
</evidence>
<dbReference type="GO" id="GO:0016020">
    <property type="term" value="C:membrane"/>
    <property type="evidence" value="ECO:0007669"/>
    <property type="project" value="UniProtKB-SubCell"/>
</dbReference>